<dbReference type="GO" id="GO:0006538">
    <property type="term" value="P:L-glutamate catabolic process"/>
    <property type="evidence" value="ECO:0007669"/>
    <property type="project" value="TreeGrafter"/>
</dbReference>
<dbReference type="InParanoid" id="A0A2T0GXK6"/>
<keyword evidence="5 8" id="KW-0456">Lyase</keyword>
<dbReference type="Pfam" id="PF00282">
    <property type="entry name" value="Pyridoxal_deC"/>
    <property type="match status" value="1"/>
</dbReference>
<dbReference type="InterPro" id="IPR015421">
    <property type="entry name" value="PyrdxlP-dep_Trfase_major"/>
</dbReference>
<dbReference type="InterPro" id="IPR015424">
    <property type="entry name" value="PyrdxlP-dep_Trfase"/>
</dbReference>
<evidence type="ECO:0000256" key="8">
    <source>
        <dbReference type="RuleBase" id="RU000382"/>
    </source>
</evidence>
<evidence type="ECO:0000256" key="2">
    <source>
        <dbReference type="ARBA" id="ARBA00009533"/>
    </source>
</evidence>
<evidence type="ECO:0000256" key="3">
    <source>
        <dbReference type="ARBA" id="ARBA00012421"/>
    </source>
</evidence>
<evidence type="ECO:0000256" key="6">
    <source>
        <dbReference type="ARBA" id="ARBA00048868"/>
    </source>
</evidence>
<dbReference type="InterPro" id="IPR010107">
    <property type="entry name" value="Glutamate_decarboxylase"/>
</dbReference>
<comment type="cofactor">
    <cofactor evidence="1 7 8">
        <name>pyridoxal 5'-phosphate</name>
        <dbReference type="ChEBI" id="CHEBI:597326"/>
    </cofactor>
</comment>
<dbReference type="InterPro" id="IPR002129">
    <property type="entry name" value="PyrdxlP-dep_de-COase"/>
</dbReference>
<dbReference type="Proteomes" id="UP000239352">
    <property type="component" value="Unassembled WGS sequence"/>
</dbReference>
<dbReference type="Gene3D" id="3.90.1150.160">
    <property type="match status" value="1"/>
</dbReference>
<dbReference type="AlphaFoldDB" id="A0A2T0GXK6"/>
<name>A0A2T0GXK6_ACTMO</name>
<dbReference type="PANTHER" id="PTHR43321:SF3">
    <property type="entry name" value="GLUTAMATE DECARBOXYLASE"/>
    <property type="match status" value="1"/>
</dbReference>
<organism evidence="9 10">
    <name type="scientific">Actinopolyspora mortivallis</name>
    <dbReference type="NCBI Taxonomy" id="33906"/>
    <lineage>
        <taxon>Bacteria</taxon>
        <taxon>Bacillati</taxon>
        <taxon>Actinomycetota</taxon>
        <taxon>Actinomycetes</taxon>
        <taxon>Actinopolysporales</taxon>
        <taxon>Actinopolysporaceae</taxon>
        <taxon>Actinopolyspora</taxon>
    </lineage>
</organism>
<dbReference type="GO" id="GO:0004058">
    <property type="term" value="F:aromatic-L-amino-acid decarboxylase activity"/>
    <property type="evidence" value="ECO:0007669"/>
    <property type="project" value="UniProtKB-ARBA"/>
</dbReference>
<comment type="catalytic activity">
    <reaction evidence="6">
        <text>L-glutamate + H(+) = 4-aminobutanoate + CO2</text>
        <dbReference type="Rhea" id="RHEA:17785"/>
        <dbReference type="ChEBI" id="CHEBI:15378"/>
        <dbReference type="ChEBI" id="CHEBI:16526"/>
        <dbReference type="ChEBI" id="CHEBI:29985"/>
        <dbReference type="ChEBI" id="CHEBI:59888"/>
        <dbReference type="EC" id="4.1.1.15"/>
    </reaction>
</comment>
<protein>
    <recommendedName>
        <fullName evidence="3">glutamate decarboxylase</fullName>
        <ecNumber evidence="3">4.1.1.15</ecNumber>
    </recommendedName>
</protein>
<dbReference type="GO" id="GO:0004351">
    <property type="term" value="F:glutamate decarboxylase activity"/>
    <property type="evidence" value="ECO:0007669"/>
    <property type="project" value="UniProtKB-EC"/>
</dbReference>
<evidence type="ECO:0000256" key="7">
    <source>
        <dbReference type="PIRSR" id="PIRSR602129-50"/>
    </source>
</evidence>
<dbReference type="GO" id="GO:0030170">
    <property type="term" value="F:pyridoxal phosphate binding"/>
    <property type="evidence" value="ECO:0007669"/>
    <property type="project" value="InterPro"/>
</dbReference>
<dbReference type="EC" id="4.1.1.15" evidence="3"/>
<dbReference type="Gene3D" id="3.40.640.10">
    <property type="entry name" value="Type I PLP-dependent aspartate aminotransferase-like (Major domain)"/>
    <property type="match status" value="1"/>
</dbReference>
<evidence type="ECO:0000256" key="5">
    <source>
        <dbReference type="ARBA" id="ARBA00023239"/>
    </source>
</evidence>
<gene>
    <name evidence="9" type="ORF">CEP50_08615</name>
</gene>
<reference evidence="9 10" key="1">
    <citation type="submission" date="2018-03" db="EMBL/GenBank/DDBJ databases">
        <title>Actinopolyspora mortivallis from Sahara, screening for active biomolecules.</title>
        <authorList>
            <person name="Selama O."/>
            <person name="Wellington E.M.H."/>
            <person name="Hacene H."/>
        </authorList>
    </citation>
    <scope>NUCLEOTIDE SEQUENCE [LARGE SCALE GENOMIC DNA]</scope>
    <source>
        <strain evidence="9 10">M5A</strain>
    </source>
</reference>
<proteinExistence type="inferred from homology"/>
<keyword evidence="10" id="KW-1185">Reference proteome</keyword>
<keyword evidence="4 7" id="KW-0663">Pyridoxal phosphate</keyword>
<dbReference type="EMBL" id="PVSR01000009">
    <property type="protein sequence ID" value="PRW63830.1"/>
    <property type="molecule type" value="Genomic_DNA"/>
</dbReference>
<evidence type="ECO:0000256" key="1">
    <source>
        <dbReference type="ARBA" id="ARBA00001933"/>
    </source>
</evidence>
<dbReference type="GO" id="GO:0005829">
    <property type="term" value="C:cytosol"/>
    <property type="evidence" value="ECO:0007669"/>
    <property type="project" value="TreeGrafter"/>
</dbReference>
<accession>A0A2T0GXK6</accession>
<comment type="similarity">
    <text evidence="2 8">Belongs to the group II decarboxylase family.</text>
</comment>
<dbReference type="SUPFAM" id="SSF53383">
    <property type="entry name" value="PLP-dependent transferases"/>
    <property type="match status" value="1"/>
</dbReference>
<comment type="caution">
    <text evidence="9">The sequence shown here is derived from an EMBL/GenBank/DDBJ whole genome shotgun (WGS) entry which is preliminary data.</text>
</comment>
<feature type="modified residue" description="N6-(pyridoxal phosphate)lysine" evidence="7">
    <location>
        <position position="245"/>
    </location>
</feature>
<dbReference type="PANTHER" id="PTHR43321">
    <property type="entry name" value="GLUTAMATE DECARBOXYLASE"/>
    <property type="match status" value="1"/>
</dbReference>
<sequence>MHESTNMCIPDYPCSWESVDKLLSEATSEDIPTYRNLGTFVSSTVDHEIDSLASYWSRHNLVNRAEYSGTTNLEQQCIAILKNLWNGSEHTSGCSTTGSSEAATIAATSLLRRWGGYGRSGKPNIVLGPTAHLCWQRFCNFLNVQSRIVPSRINKPVVKPESIADRCDENTIGVVATLGSPEFGLYDPVHDMNRELENLNTRTGLYIPLHVDAASGGFVAPFLQPSTAWDFRLSHVTSINASGHKYGLTSPSIGWLLWNTTESKMNELQSGAPYIGDGKPEPTLSFSRSSNQVVEQYLHLLLLGRSGYRATHMRSRDIAKHLARQISDVPGLRTVNDGTDLPVVSFAESSSNSKATSELAESLRNKGWHMPVYKHEKSTNRSFGRIVVRSDMTSDLAEELARDIERASHTITQEG</sequence>
<evidence type="ECO:0000313" key="10">
    <source>
        <dbReference type="Proteomes" id="UP000239352"/>
    </source>
</evidence>
<evidence type="ECO:0000256" key="4">
    <source>
        <dbReference type="ARBA" id="ARBA00022898"/>
    </source>
</evidence>
<evidence type="ECO:0000313" key="9">
    <source>
        <dbReference type="EMBL" id="PRW63830.1"/>
    </source>
</evidence>